<keyword evidence="3 10" id="KW-0812">Transmembrane</keyword>
<keyword evidence="8" id="KW-1015">Disulfide bond</keyword>
<evidence type="ECO:0000256" key="8">
    <source>
        <dbReference type="ARBA" id="ARBA00023157"/>
    </source>
</evidence>
<dbReference type="InterPro" id="IPR012932">
    <property type="entry name" value="VKOR"/>
</dbReference>
<dbReference type="SUPFAM" id="SSF52833">
    <property type="entry name" value="Thioredoxin-like"/>
    <property type="match status" value="1"/>
</dbReference>
<evidence type="ECO:0000256" key="9">
    <source>
        <dbReference type="ARBA" id="ARBA00023284"/>
    </source>
</evidence>
<keyword evidence="4" id="KW-0874">Quinone</keyword>
<evidence type="ECO:0000256" key="5">
    <source>
        <dbReference type="ARBA" id="ARBA00022989"/>
    </source>
</evidence>
<dbReference type="PANTHER" id="PTHR34573">
    <property type="entry name" value="VKC DOMAIN-CONTAINING PROTEIN"/>
    <property type="match status" value="1"/>
</dbReference>
<evidence type="ECO:0000313" key="13">
    <source>
        <dbReference type="EMBL" id="HHI65125.1"/>
    </source>
</evidence>
<evidence type="ECO:0000256" key="10">
    <source>
        <dbReference type="SAM" id="Phobius"/>
    </source>
</evidence>
<feature type="transmembrane region" description="Helical" evidence="10">
    <location>
        <begin position="302"/>
        <end position="323"/>
    </location>
</feature>
<feature type="transmembrane region" description="Helical" evidence="10">
    <location>
        <begin position="157"/>
        <end position="174"/>
    </location>
</feature>
<evidence type="ECO:0000256" key="2">
    <source>
        <dbReference type="ARBA" id="ARBA00006214"/>
    </source>
</evidence>
<reference evidence="13" key="1">
    <citation type="journal article" date="2020" name="mSystems">
        <title>Genome- and Community-Level Interaction Insights into Carbon Utilization and Element Cycling Functions of Hydrothermarchaeota in Hydrothermal Sediment.</title>
        <authorList>
            <person name="Zhou Z."/>
            <person name="Liu Y."/>
            <person name="Xu W."/>
            <person name="Pan J."/>
            <person name="Luo Z.H."/>
            <person name="Li M."/>
        </authorList>
    </citation>
    <scope>NUCLEOTIDE SEQUENCE [LARGE SCALE GENOMIC DNA]</scope>
    <source>
        <strain evidence="13">SpSt-1019</strain>
    </source>
</reference>
<keyword evidence="7 10" id="KW-0472">Membrane</keyword>
<evidence type="ECO:0000256" key="3">
    <source>
        <dbReference type="ARBA" id="ARBA00022692"/>
    </source>
</evidence>
<organism evidence="13">
    <name type="scientific">Thermodesulfobium narugense</name>
    <dbReference type="NCBI Taxonomy" id="184064"/>
    <lineage>
        <taxon>Bacteria</taxon>
        <taxon>Pseudomonadati</taxon>
        <taxon>Thermodesulfobiota</taxon>
        <taxon>Thermodesulfobiia</taxon>
        <taxon>Thermodesulfobiales</taxon>
        <taxon>Thermodesulfobiaceae</taxon>
        <taxon>Thermodesulfobium</taxon>
    </lineage>
</organism>
<dbReference type="InterPro" id="IPR038354">
    <property type="entry name" value="VKOR_sf"/>
</dbReference>
<comment type="similarity">
    <text evidence="2">Belongs to the VKOR family.</text>
</comment>
<dbReference type="AlphaFoldDB" id="A0A7C5P790"/>
<feature type="chain" id="PRO_5027653716" description="Vitamin K epoxide reductase domain-containing protein" evidence="11">
    <location>
        <begin position="27"/>
        <end position="330"/>
    </location>
</feature>
<dbReference type="GO" id="GO:0048038">
    <property type="term" value="F:quinone binding"/>
    <property type="evidence" value="ECO:0007669"/>
    <property type="project" value="UniProtKB-KW"/>
</dbReference>
<feature type="transmembrane region" description="Helical" evidence="10">
    <location>
        <begin position="239"/>
        <end position="259"/>
    </location>
</feature>
<evidence type="ECO:0000256" key="1">
    <source>
        <dbReference type="ARBA" id="ARBA00004141"/>
    </source>
</evidence>
<proteinExistence type="inferred from homology"/>
<dbReference type="InterPro" id="IPR044698">
    <property type="entry name" value="VKOR/LTO1"/>
</dbReference>
<name>A0A7C5P790_9BACT</name>
<evidence type="ECO:0000256" key="11">
    <source>
        <dbReference type="SAM" id="SignalP"/>
    </source>
</evidence>
<dbReference type="Gene3D" id="3.40.30.10">
    <property type="entry name" value="Glutaredoxin"/>
    <property type="match status" value="1"/>
</dbReference>
<evidence type="ECO:0000259" key="12">
    <source>
        <dbReference type="SMART" id="SM00756"/>
    </source>
</evidence>
<comment type="caution">
    <text evidence="13">The sequence shown here is derived from an EMBL/GenBank/DDBJ whole genome shotgun (WGS) entry which is preliminary data.</text>
</comment>
<dbReference type="Pfam" id="PF07884">
    <property type="entry name" value="VKOR"/>
    <property type="match status" value="1"/>
</dbReference>
<evidence type="ECO:0000256" key="7">
    <source>
        <dbReference type="ARBA" id="ARBA00023136"/>
    </source>
</evidence>
<evidence type="ECO:0000256" key="6">
    <source>
        <dbReference type="ARBA" id="ARBA00023002"/>
    </source>
</evidence>
<dbReference type="InterPro" id="IPR036249">
    <property type="entry name" value="Thioredoxin-like_sf"/>
</dbReference>
<dbReference type="GO" id="GO:0016491">
    <property type="term" value="F:oxidoreductase activity"/>
    <property type="evidence" value="ECO:0007669"/>
    <property type="project" value="UniProtKB-KW"/>
</dbReference>
<keyword evidence="9" id="KW-0676">Redox-active center</keyword>
<gene>
    <name evidence="13" type="ORF">ENL70_01075</name>
</gene>
<dbReference type="InterPro" id="IPR011767">
    <property type="entry name" value="GLR_AS"/>
</dbReference>
<dbReference type="PROSITE" id="PS00195">
    <property type="entry name" value="GLUTAREDOXIN_1"/>
    <property type="match status" value="1"/>
</dbReference>
<feature type="transmembrane region" description="Helical" evidence="10">
    <location>
        <begin position="279"/>
        <end position="296"/>
    </location>
</feature>
<evidence type="ECO:0000256" key="4">
    <source>
        <dbReference type="ARBA" id="ARBA00022719"/>
    </source>
</evidence>
<feature type="signal peptide" evidence="11">
    <location>
        <begin position="1"/>
        <end position="26"/>
    </location>
</feature>
<dbReference type="PROSITE" id="PS00194">
    <property type="entry name" value="THIOREDOXIN_1"/>
    <property type="match status" value="1"/>
</dbReference>
<sequence length="330" mass="37845">MKFIKLNKLLFITLFLLCCKTGYAFASDKVHVVLFWSPTCPHCHDVIENILPPIEEKFKDKLSITYIMLYKESQAAPFYKLASEYGIERNDAGVPFMIIGDKVLIGTDQIEKEMPRLIQDGIKQGGIPFPEKVLHSEFAKYVDIKSTENGSFEGRPYTIFTALFLSIIALYSILSFKFKALIKFITFFETIRNYLIPIFIFICFLISVYLFHLEITDSSGVCILFSGCNEVQRSSFSHLFGIIPLALLEMLLFVGLFILWLYSYRFRNTMIFQISSKKILFWINFSAVVVAIYLTILEIFVIKAACVYCLISSIILSLLLILFNPELGSN</sequence>
<keyword evidence="5 10" id="KW-1133">Transmembrane helix</keyword>
<dbReference type="Gene3D" id="1.20.1440.130">
    <property type="entry name" value="VKOR domain"/>
    <property type="match status" value="1"/>
</dbReference>
<dbReference type="InterPro" id="IPR017937">
    <property type="entry name" value="Thioredoxin_CS"/>
</dbReference>
<protein>
    <recommendedName>
        <fullName evidence="12">Vitamin K epoxide reductase domain-containing protein</fullName>
    </recommendedName>
</protein>
<feature type="domain" description="Vitamin K epoxide reductase" evidence="12">
    <location>
        <begin position="189"/>
        <end position="327"/>
    </location>
</feature>
<feature type="transmembrane region" description="Helical" evidence="10">
    <location>
        <begin position="194"/>
        <end position="211"/>
    </location>
</feature>
<accession>A0A7C5P790</accession>
<dbReference type="SMART" id="SM00756">
    <property type="entry name" value="VKc"/>
    <property type="match status" value="1"/>
</dbReference>
<comment type="subcellular location">
    <subcellularLocation>
        <location evidence="1">Membrane</location>
        <topology evidence="1">Multi-pass membrane protein</topology>
    </subcellularLocation>
</comment>
<dbReference type="PANTHER" id="PTHR34573:SF1">
    <property type="entry name" value="VITAMIN K EPOXIDE REDUCTASE DOMAIN-CONTAINING PROTEIN"/>
    <property type="match status" value="1"/>
</dbReference>
<dbReference type="CDD" id="cd12916">
    <property type="entry name" value="VKOR_1"/>
    <property type="match status" value="1"/>
</dbReference>
<keyword evidence="6" id="KW-0560">Oxidoreductase</keyword>
<dbReference type="EMBL" id="DRUY01000040">
    <property type="protein sequence ID" value="HHI65125.1"/>
    <property type="molecule type" value="Genomic_DNA"/>
</dbReference>
<keyword evidence="11" id="KW-0732">Signal</keyword>
<dbReference type="GO" id="GO:0016020">
    <property type="term" value="C:membrane"/>
    <property type="evidence" value="ECO:0007669"/>
    <property type="project" value="UniProtKB-SubCell"/>
</dbReference>